<dbReference type="EMBL" id="BAAAON010000010">
    <property type="protein sequence ID" value="GAA2177829.1"/>
    <property type="molecule type" value="Genomic_DNA"/>
</dbReference>
<dbReference type="Proteomes" id="UP001500974">
    <property type="component" value="Unassembled WGS sequence"/>
</dbReference>
<sequence>MEEVVFPVSTALPERLSAEAEQAIANMHKSMAALGAAVSAVEVPVSPQMARGVQATENAWREIEAEFGMLTGAEVAELLGSRSSSPTGYATDKRRAGKLIGVRRRNAFHYPAFQFDRTEGTVLPVIPELLMVARKYGKTQEGLAQWLCAPTGQLDGDRPVDHLHQASLVLEAAENHYGVEW</sequence>
<keyword evidence="2" id="KW-1185">Reference proteome</keyword>
<name>A0ABP5MUZ8_9MICC</name>
<proteinExistence type="predicted"/>
<evidence type="ECO:0000313" key="2">
    <source>
        <dbReference type="Proteomes" id="UP001500974"/>
    </source>
</evidence>
<reference evidence="2" key="1">
    <citation type="journal article" date="2019" name="Int. J. Syst. Evol. Microbiol.">
        <title>The Global Catalogue of Microorganisms (GCM) 10K type strain sequencing project: providing services to taxonomists for standard genome sequencing and annotation.</title>
        <authorList>
            <consortium name="The Broad Institute Genomics Platform"/>
            <consortium name="The Broad Institute Genome Sequencing Center for Infectious Disease"/>
            <person name="Wu L."/>
            <person name="Ma J."/>
        </authorList>
    </citation>
    <scope>NUCLEOTIDE SEQUENCE [LARGE SCALE GENOMIC DNA]</scope>
    <source>
        <strain evidence="2">JCM 14917</strain>
    </source>
</reference>
<accession>A0ABP5MUZ8</accession>
<gene>
    <name evidence="1" type="ORF">GCM10009784_29870</name>
</gene>
<evidence type="ECO:0008006" key="3">
    <source>
        <dbReference type="Google" id="ProtNLM"/>
    </source>
</evidence>
<protein>
    <recommendedName>
        <fullName evidence="3">Antitoxin Xre/MbcA/ParS-like toxin-binding domain-containing protein</fullName>
    </recommendedName>
</protein>
<comment type="caution">
    <text evidence="1">The sequence shown here is derived from an EMBL/GenBank/DDBJ whole genome shotgun (WGS) entry which is preliminary data.</text>
</comment>
<organism evidence="1 2">
    <name type="scientific">Arthrobacter parietis</name>
    <dbReference type="NCBI Taxonomy" id="271434"/>
    <lineage>
        <taxon>Bacteria</taxon>
        <taxon>Bacillati</taxon>
        <taxon>Actinomycetota</taxon>
        <taxon>Actinomycetes</taxon>
        <taxon>Micrococcales</taxon>
        <taxon>Micrococcaceae</taxon>
        <taxon>Arthrobacter</taxon>
    </lineage>
</organism>
<evidence type="ECO:0000313" key="1">
    <source>
        <dbReference type="EMBL" id="GAA2177829.1"/>
    </source>
</evidence>